<dbReference type="SUPFAM" id="SSF56112">
    <property type="entry name" value="Protein kinase-like (PK-like)"/>
    <property type="match status" value="1"/>
</dbReference>
<evidence type="ECO:0000259" key="14">
    <source>
        <dbReference type="PROSITE" id="PS51178"/>
    </source>
</evidence>
<dbReference type="OrthoDB" id="9762169at2"/>
<evidence type="ECO:0000256" key="8">
    <source>
        <dbReference type="ARBA" id="ARBA00047899"/>
    </source>
</evidence>
<dbReference type="PROSITE" id="PS50011">
    <property type="entry name" value="PROTEIN_KINASE_DOM"/>
    <property type="match status" value="1"/>
</dbReference>
<dbReference type="EC" id="2.7.11.1" evidence="1"/>
<dbReference type="RefSeq" id="WP_073388726.1">
    <property type="nucleotide sequence ID" value="NZ_FQVU01000002.1"/>
</dbReference>
<dbReference type="InterPro" id="IPR005543">
    <property type="entry name" value="PASTA_dom"/>
</dbReference>
<dbReference type="Gene3D" id="3.30.10.20">
    <property type="match status" value="3"/>
</dbReference>
<evidence type="ECO:0000256" key="3">
    <source>
        <dbReference type="ARBA" id="ARBA00022679"/>
    </source>
</evidence>
<dbReference type="FunFam" id="3.30.200.20:FF:000035">
    <property type="entry name" value="Serine/threonine protein kinase Stk1"/>
    <property type="match status" value="1"/>
</dbReference>
<keyword evidence="3" id="KW-0808">Transferase</keyword>
<dbReference type="FunFam" id="1.10.510.10:FF:000021">
    <property type="entry name" value="Serine/threonine protein kinase"/>
    <property type="match status" value="1"/>
</dbReference>
<evidence type="ECO:0000313" key="15">
    <source>
        <dbReference type="EMBL" id="SHG24140.1"/>
    </source>
</evidence>
<accession>A0A1M5I889</accession>
<dbReference type="CDD" id="cd14014">
    <property type="entry name" value="STKc_PknB_like"/>
    <property type="match status" value="1"/>
</dbReference>
<keyword evidence="12" id="KW-0472">Membrane</keyword>
<keyword evidence="7 10" id="KW-0067">ATP-binding</keyword>
<comment type="catalytic activity">
    <reaction evidence="8">
        <text>L-threonyl-[protein] + ATP = O-phospho-L-threonyl-[protein] + ADP + H(+)</text>
        <dbReference type="Rhea" id="RHEA:46608"/>
        <dbReference type="Rhea" id="RHEA-COMP:11060"/>
        <dbReference type="Rhea" id="RHEA-COMP:11605"/>
        <dbReference type="ChEBI" id="CHEBI:15378"/>
        <dbReference type="ChEBI" id="CHEBI:30013"/>
        <dbReference type="ChEBI" id="CHEBI:30616"/>
        <dbReference type="ChEBI" id="CHEBI:61977"/>
        <dbReference type="ChEBI" id="CHEBI:456216"/>
        <dbReference type="EC" id="2.7.11.1"/>
    </reaction>
</comment>
<feature type="transmembrane region" description="Helical" evidence="12">
    <location>
        <begin position="326"/>
        <end position="347"/>
    </location>
</feature>
<dbReference type="InterPro" id="IPR017441">
    <property type="entry name" value="Protein_kinase_ATP_BS"/>
</dbReference>
<evidence type="ECO:0000256" key="12">
    <source>
        <dbReference type="SAM" id="Phobius"/>
    </source>
</evidence>
<dbReference type="PROSITE" id="PS00107">
    <property type="entry name" value="PROTEIN_KINASE_ATP"/>
    <property type="match status" value="1"/>
</dbReference>
<dbReference type="SMART" id="SM00220">
    <property type="entry name" value="S_TKc"/>
    <property type="match status" value="1"/>
</dbReference>
<keyword evidence="5 10" id="KW-0547">Nucleotide-binding</keyword>
<feature type="region of interest" description="Disordered" evidence="11">
    <location>
        <begin position="377"/>
        <end position="396"/>
    </location>
</feature>
<evidence type="ECO:0000256" key="10">
    <source>
        <dbReference type="PROSITE-ProRule" id="PRU10141"/>
    </source>
</evidence>
<feature type="compositionally biased region" description="Basic and acidic residues" evidence="11">
    <location>
        <begin position="522"/>
        <end position="533"/>
    </location>
</feature>
<dbReference type="SMART" id="SM00740">
    <property type="entry name" value="PASTA"/>
    <property type="match status" value="3"/>
</dbReference>
<evidence type="ECO:0000256" key="11">
    <source>
        <dbReference type="SAM" id="MobiDB-lite"/>
    </source>
</evidence>
<dbReference type="GO" id="GO:0005524">
    <property type="term" value="F:ATP binding"/>
    <property type="evidence" value="ECO:0007669"/>
    <property type="project" value="UniProtKB-UniRule"/>
</dbReference>
<evidence type="ECO:0000256" key="6">
    <source>
        <dbReference type="ARBA" id="ARBA00022777"/>
    </source>
</evidence>
<evidence type="ECO:0000256" key="4">
    <source>
        <dbReference type="ARBA" id="ARBA00022737"/>
    </source>
</evidence>
<keyword evidence="12" id="KW-1133">Transmembrane helix</keyword>
<dbReference type="EMBL" id="FQVU01000002">
    <property type="protein sequence ID" value="SHG24140.1"/>
    <property type="molecule type" value="Genomic_DNA"/>
</dbReference>
<evidence type="ECO:0000256" key="9">
    <source>
        <dbReference type="ARBA" id="ARBA00048679"/>
    </source>
</evidence>
<dbReference type="Gene3D" id="3.30.200.20">
    <property type="entry name" value="Phosphorylase Kinase, domain 1"/>
    <property type="match status" value="1"/>
</dbReference>
<dbReference type="InterPro" id="IPR008271">
    <property type="entry name" value="Ser/Thr_kinase_AS"/>
</dbReference>
<dbReference type="InterPro" id="IPR000719">
    <property type="entry name" value="Prot_kinase_dom"/>
</dbReference>
<keyword evidence="2 15" id="KW-0723">Serine/threonine-protein kinase</keyword>
<feature type="domain" description="Protein kinase" evidence="13">
    <location>
        <begin position="11"/>
        <end position="278"/>
    </location>
</feature>
<dbReference type="InterPro" id="IPR011009">
    <property type="entry name" value="Kinase-like_dom_sf"/>
</dbReference>
<reference evidence="15 16" key="1">
    <citation type="submission" date="2016-11" db="EMBL/GenBank/DDBJ databases">
        <authorList>
            <person name="Jaros S."/>
            <person name="Januszkiewicz K."/>
            <person name="Wedrychowicz H."/>
        </authorList>
    </citation>
    <scope>NUCLEOTIDE SEQUENCE [LARGE SCALE GENOMIC DNA]</scope>
    <source>
        <strain evidence="15 16">DSM 45627</strain>
    </source>
</reference>
<gene>
    <name evidence="15" type="ORF">SAMN05443575_1782</name>
</gene>
<dbReference type="Pfam" id="PF00069">
    <property type="entry name" value="Pkinase"/>
    <property type="match status" value="1"/>
</dbReference>
<dbReference type="GO" id="GO:0045717">
    <property type="term" value="P:negative regulation of fatty acid biosynthetic process"/>
    <property type="evidence" value="ECO:0007669"/>
    <property type="project" value="UniProtKB-ARBA"/>
</dbReference>
<organism evidence="15 16">
    <name type="scientific">Jatrophihabitans endophyticus</name>
    <dbReference type="NCBI Taxonomy" id="1206085"/>
    <lineage>
        <taxon>Bacteria</taxon>
        <taxon>Bacillati</taxon>
        <taxon>Actinomycetota</taxon>
        <taxon>Actinomycetes</taxon>
        <taxon>Jatrophihabitantales</taxon>
        <taxon>Jatrophihabitantaceae</taxon>
        <taxon>Jatrophihabitans</taxon>
    </lineage>
</organism>
<feature type="domain" description="PASTA" evidence="14">
    <location>
        <begin position="352"/>
        <end position="430"/>
    </location>
</feature>
<keyword evidence="4" id="KW-0677">Repeat</keyword>
<evidence type="ECO:0000313" key="16">
    <source>
        <dbReference type="Proteomes" id="UP000186132"/>
    </source>
</evidence>
<dbReference type="AlphaFoldDB" id="A0A1M5I889"/>
<proteinExistence type="predicted"/>
<name>A0A1M5I889_9ACTN</name>
<dbReference type="NCBIfam" id="NF033483">
    <property type="entry name" value="PknB_PASTA_kin"/>
    <property type="match status" value="1"/>
</dbReference>
<dbReference type="CDD" id="cd06577">
    <property type="entry name" value="PASTA_pknB"/>
    <property type="match status" value="3"/>
</dbReference>
<dbReference type="Gene3D" id="1.10.510.10">
    <property type="entry name" value="Transferase(Phosphotransferase) domain 1"/>
    <property type="match status" value="1"/>
</dbReference>
<comment type="catalytic activity">
    <reaction evidence="9">
        <text>L-seryl-[protein] + ATP = O-phospho-L-seryl-[protein] + ADP + H(+)</text>
        <dbReference type="Rhea" id="RHEA:17989"/>
        <dbReference type="Rhea" id="RHEA-COMP:9863"/>
        <dbReference type="Rhea" id="RHEA-COMP:11604"/>
        <dbReference type="ChEBI" id="CHEBI:15378"/>
        <dbReference type="ChEBI" id="CHEBI:29999"/>
        <dbReference type="ChEBI" id="CHEBI:30616"/>
        <dbReference type="ChEBI" id="CHEBI:83421"/>
        <dbReference type="ChEBI" id="CHEBI:456216"/>
        <dbReference type="EC" id="2.7.11.1"/>
    </reaction>
</comment>
<sequence>MTQPRIVGERYELGELIGYGGMAEVHRGRDLRLNRDVAIKLLRADLARDPSFLNRFRREAHSAAGLNHPSIVAVYDTGEDATPDGSTAPFIVMEYVEGRTLRDILRSEGPLPARRAMEIVADIANALEFSHRNGIIHRDIKPANVMITQAGAVKVMDFGIARAVADTSATVTQTANVIGTAQYLSPEQARGESVDARSDVYSAGCVLYELVTGVPPFQGDSPVAVAYQHVRENPVMPSARNADVPRAVDSIVMKALAKNQLNRYQSAGDMRSDLQRALADQPVTAEAVMTDAERTQFIARTPAPAPVPARPVDYDDDEGDHRRTGLIWAAVVVALLLVIGLGTFLIFGSDSGNEKKMVTLDSVIGQTPQAAVTSLREQNLQPQRGGESPGPCKDDSGASITVNEGYVCLTSPTPGTELPEDSVVKYYTYKAKLSIVPLVEDRSFKDAVELLRNANLSYTRKYRNSADKRGTVLEQGTSANEAVKPGTKILLYVSSGTLKLPDVVGKTLDDARNAIPDDFGDPEIRERTTRKQSQDGTVAAQEPGAGSYPVKTKIILEVYRYSRPSPTCTTPPASPTGTPTGRSTSASPDPSGTAATTPSLPACTSSSSSGSPSR</sequence>
<dbReference type="GO" id="GO:0004674">
    <property type="term" value="F:protein serine/threonine kinase activity"/>
    <property type="evidence" value="ECO:0007669"/>
    <property type="project" value="UniProtKB-KW"/>
</dbReference>
<keyword evidence="12" id="KW-0812">Transmembrane</keyword>
<keyword evidence="6 15" id="KW-0418">Kinase</keyword>
<evidence type="ECO:0000256" key="1">
    <source>
        <dbReference type="ARBA" id="ARBA00012513"/>
    </source>
</evidence>
<feature type="domain" description="PASTA" evidence="14">
    <location>
        <begin position="494"/>
        <end position="560"/>
    </location>
</feature>
<protein>
    <recommendedName>
        <fullName evidence="1">non-specific serine/threonine protein kinase</fullName>
        <ecNumber evidence="1">2.7.11.1</ecNumber>
    </recommendedName>
</protein>
<keyword evidence="16" id="KW-1185">Reference proteome</keyword>
<dbReference type="Pfam" id="PF03793">
    <property type="entry name" value="PASTA"/>
    <property type="match status" value="3"/>
</dbReference>
<dbReference type="Proteomes" id="UP000186132">
    <property type="component" value="Unassembled WGS sequence"/>
</dbReference>
<evidence type="ECO:0000256" key="2">
    <source>
        <dbReference type="ARBA" id="ARBA00022527"/>
    </source>
</evidence>
<evidence type="ECO:0000259" key="13">
    <source>
        <dbReference type="PROSITE" id="PS50011"/>
    </source>
</evidence>
<evidence type="ECO:0000256" key="7">
    <source>
        <dbReference type="ARBA" id="ARBA00022840"/>
    </source>
</evidence>
<feature type="binding site" evidence="10">
    <location>
        <position position="40"/>
    </location>
    <ligand>
        <name>ATP</name>
        <dbReference type="ChEBI" id="CHEBI:30616"/>
    </ligand>
</feature>
<dbReference type="PANTHER" id="PTHR43289">
    <property type="entry name" value="MITOGEN-ACTIVATED PROTEIN KINASE KINASE KINASE 20-RELATED"/>
    <property type="match status" value="1"/>
</dbReference>
<evidence type="ECO:0000256" key="5">
    <source>
        <dbReference type="ARBA" id="ARBA00022741"/>
    </source>
</evidence>
<dbReference type="PANTHER" id="PTHR43289:SF6">
    <property type="entry name" value="SERINE_THREONINE-PROTEIN KINASE NEKL-3"/>
    <property type="match status" value="1"/>
</dbReference>
<feature type="region of interest" description="Disordered" evidence="11">
    <location>
        <begin position="563"/>
        <end position="614"/>
    </location>
</feature>
<dbReference type="STRING" id="1206085.SAMN05443575_1782"/>
<dbReference type="PROSITE" id="PS00108">
    <property type="entry name" value="PROTEIN_KINASE_ST"/>
    <property type="match status" value="1"/>
</dbReference>
<feature type="region of interest" description="Disordered" evidence="11">
    <location>
        <begin position="513"/>
        <end position="546"/>
    </location>
</feature>
<dbReference type="PROSITE" id="PS51178">
    <property type="entry name" value="PASTA"/>
    <property type="match status" value="2"/>
</dbReference>